<keyword evidence="5" id="KW-0805">Transcription regulation</keyword>
<comment type="subcellular location">
    <subcellularLocation>
        <location evidence="1">Nucleus</location>
    </subcellularLocation>
</comment>
<evidence type="ECO:0000256" key="7">
    <source>
        <dbReference type="ARBA" id="ARBA00023163"/>
    </source>
</evidence>
<dbReference type="CDD" id="cd06916">
    <property type="entry name" value="NR_DBD_like"/>
    <property type="match status" value="1"/>
</dbReference>
<keyword evidence="9" id="KW-0539">Nucleus</keyword>
<dbReference type="InterPro" id="IPR013088">
    <property type="entry name" value="Znf_NHR/GATA"/>
</dbReference>
<feature type="region of interest" description="Disordered" evidence="10">
    <location>
        <begin position="1"/>
        <end position="142"/>
    </location>
</feature>
<dbReference type="Gene3D" id="1.10.565.10">
    <property type="entry name" value="Retinoid X Receptor"/>
    <property type="match status" value="1"/>
</dbReference>
<dbReference type="PROSITE" id="PS51030">
    <property type="entry name" value="NUCLEAR_REC_DBD_2"/>
    <property type="match status" value="2"/>
</dbReference>
<feature type="region of interest" description="Disordered" evidence="10">
    <location>
        <begin position="367"/>
        <end position="415"/>
    </location>
</feature>
<dbReference type="SUPFAM" id="SSF48508">
    <property type="entry name" value="Nuclear receptor ligand-binding domain"/>
    <property type="match status" value="1"/>
</dbReference>
<dbReference type="GO" id="GO:0005634">
    <property type="term" value="C:nucleus"/>
    <property type="evidence" value="ECO:0007669"/>
    <property type="project" value="UniProtKB-SubCell"/>
</dbReference>
<dbReference type="GO" id="GO:0003700">
    <property type="term" value="F:DNA-binding transcription factor activity"/>
    <property type="evidence" value="ECO:0007669"/>
    <property type="project" value="InterPro"/>
</dbReference>
<evidence type="ECO:0000256" key="9">
    <source>
        <dbReference type="ARBA" id="ARBA00023242"/>
    </source>
</evidence>
<evidence type="ECO:0000256" key="6">
    <source>
        <dbReference type="ARBA" id="ARBA00023125"/>
    </source>
</evidence>
<reference evidence="12 13" key="1">
    <citation type="submission" date="2018-04" db="EMBL/GenBank/DDBJ databases">
        <title>The genome of golden apple snail Pomacea canaliculata provides insight into stress tolerance and invasive adaptation.</title>
        <authorList>
            <person name="Liu C."/>
            <person name="Liu B."/>
            <person name="Ren Y."/>
            <person name="Zhang Y."/>
            <person name="Wang H."/>
            <person name="Li S."/>
            <person name="Jiang F."/>
            <person name="Yin L."/>
            <person name="Zhang G."/>
            <person name="Qian W."/>
            <person name="Fan W."/>
        </authorList>
    </citation>
    <scope>NUCLEOTIDE SEQUENCE [LARGE SCALE GENOMIC DNA]</scope>
    <source>
        <strain evidence="12">SZHN2017</strain>
        <tissue evidence="12">Muscle</tissue>
    </source>
</reference>
<evidence type="ECO:0000313" key="13">
    <source>
        <dbReference type="Proteomes" id="UP000245119"/>
    </source>
</evidence>
<feature type="domain" description="Nuclear receptor" evidence="11">
    <location>
        <begin position="233"/>
        <end position="308"/>
    </location>
</feature>
<feature type="compositionally biased region" description="Polar residues" evidence="10">
    <location>
        <begin position="990"/>
        <end position="999"/>
    </location>
</feature>
<dbReference type="InterPro" id="IPR001628">
    <property type="entry name" value="Znf_hrmn_rcpt"/>
</dbReference>
<evidence type="ECO:0000256" key="2">
    <source>
        <dbReference type="ARBA" id="ARBA00022723"/>
    </source>
</evidence>
<dbReference type="SUPFAM" id="SSF57716">
    <property type="entry name" value="Glucocorticoid receptor-like (DNA-binding domain)"/>
    <property type="match status" value="2"/>
</dbReference>
<protein>
    <recommendedName>
        <fullName evidence="11">Nuclear receptor domain-containing protein</fullName>
    </recommendedName>
</protein>
<keyword evidence="2" id="KW-0479">Metal-binding</keyword>
<accession>A0A2T7NYB6</accession>
<evidence type="ECO:0000256" key="5">
    <source>
        <dbReference type="ARBA" id="ARBA00023015"/>
    </source>
</evidence>
<keyword evidence="7" id="KW-0804">Transcription</keyword>
<proteinExistence type="predicted"/>
<feature type="compositionally biased region" description="Low complexity" evidence="10">
    <location>
        <begin position="1000"/>
        <end position="1009"/>
    </location>
</feature>
<evidence type="ECO:0000313" key="12">
    <source>
        <dbReference type="EMBL" id="PVD26170.1"/>
    </source>
</evidence>
<evidence type="ECO:0000256" key="1">
    <source>
        <dbReference type="ARBA" id="ARBA00004123"/>
    </source>
</evidence>
<dbReference type="PANTHER" id="PTHR45805">
    <property type="entry name" value="NUCLEAR HORMONE RECEPTOR HR3-RELATED"/>
    <property type="match status" value="1"/>
</dbReference>
<dbReference type="SMART" id="SM00399">
    <property type="entry name" value="ZnF_C4"/>
    <property type="match status" value="2"/>
</dbReference>
<keyword evidence="8" id="KW-0675">Receptor</keyword>
<gene>
    <name evidence="12" type="ORF">C0Q70_13839</name>
</gene>
<feature type="compositionally biased region" description="Basic and acidic residues" evidence="10">
    <location>
        <begin position="395"/>
        <end position="407"/>
    </location>
</feature>
<dbReference type="GO" id="GO:0008270">
    <property type="term" value="F:zinc ion binding"/>
    <property type="evidence" value="ECO:0007669"/>
    <property type="project" value="UniProtKB-KW"/>
</dbReference>
<keyword evidence="3" id="KW-0863">Zinc-finger</keyword>
<dbReference type="GO" id="GO:0043565">
    <property type="term" value="F:sequence-specific DNA binding"/>
    <property type="evidence" value="ECO:0007669"/>
    <property type="project" value="InterPro"/>
</dbReference>
<name>A0A2T7NYB6_POMCA</name>
<keyword evidence="6" id="KW-0238">DNA-binding</keyword>
<evidence type="ECO:0000256" key="8">
    <source>
        <dbReference type="ARBA" id="ARBA00023170"/>
    </source>
</evidence>
<dbReference type="EMBL" id="PZQS01000008">
    <property type="protein sequence ID" value="PVD26170.1"/>
    <property type="molecule type" value="Genomic_DNA"/>
</dbReference>
<dbReference type="Proteomes" id="UP000245119">
    <property type="component" value="Linkage Group LG8"/>
</dbReference>
<evidence type="ECO:0000256" key="3">
    <source>
        <dbReference type="ARBA" id="ARBA00022771"/>
    </source>
</evidence>
<feature type="compositionally biased region" description="Basic and acidic residues" evidence="10">
    <location>
        <begin position="112"/>
        <end position="124"/>
    </location>
</feature>
<feature type="region of interest" description="Disordered" evidence="10">
    <location>
        <begin position="1092"/>
        <end position="1132"/>
    </location>
</feature>
<comment type="caution">
    <text evidence="12">The sequence shown here is derived from an EMBL/GenBank/DDBJ whole genome shotgun (WGS) entry which is preliminary data.</text>
</comment>
<sequence>MSCDLQPPHAYHYDDTGNGDPTFGQTDLPPPADPSRPLVSGQAPDRLLPELTSFQPLGDVLSPPVTSPPSACQLSFPEDPALTMATHTGHLPFPEGTATTATSTCQPAVSPQDKDRDPRPSSRSRERRRLNYRTGDDGLTAGPCPPRVDTPCDVCGEPASGHYFGALVCLPCKSFFIRCTKTGDPVFSSQCGGTCDVHKLGRIRCQFCRFQRCLSAGMFRKEKPEAVVPAEGQMLCKVCCDIANGVHFGVTTCEGCKKFFRRGLKEHQAYVCKVAKKCTINPRMRNNCRYCRFQKCLNVGMSRDGKANTFVNKLIGSYVSCLQAHDDRSESFCETDGETSIKMGRPKKDGRAVCRQDTLQASLETKLMEPRTMADTFPPSYPDLNPLPPPPSGKYESDNSEASRQDVQEQDFSVETYESSSFSDDFLAAVSMDLQPSPGPATKHPSASCDDKTLMTSPSVRSVTSFFNDGSNVVGPDRLTSPGHMASDFFSQQRTLRRQLSDASVSSAVTECEYQRAGLSPELDGSLVGRVGAATQRAGGFLTRCSSLYSVVPLASPTSRQEASPGVEATSPVLPTTFSRTISDPGCSRTRDASLATAGAATCNGLFLPRQQLGSDWLPGVMCRYSIPRRYQSQQETPGHSDSFAPQGLTNVCQRGIVFDSEGYPLGDDPSMTSAERVKIIGSRLSEWRAETHNRDTWVSPLPRGLDLYHVYDTVVEQPAETSGALVTSAKMAASRGTYVSQLQSGQPPAEFFLPTTCDNPPVKPVNELSFTHGSVKGLDGPMVGVSSASRRRSDSALNCPTRVKSRRRIAIAQDHSNAAEINGQLDEAVDLESAVDDDVFLSKYQFRRGHCDVAGMSRLTDAARSDLRRAHGKINLEKKTGVSGMAWVPFLGHLDSVPYLSAESQVKDKHEVETYIASHPQQQQQQQSLCVYFAAPEQCCMRTACDRHSSSSKDLALEFGRHHEAPCSAWAPHGKAKLIQGDGRGCRSAEQTGPTDNRTTFTSPTSSSRLNCSNPVSDRRGHDNEGEENCQPRSMSAGRAVHVIPGLDNAPMSIAIDNRGLLDVNRHFLAIDNSCETNGCHDGNAQAASLDHQGEPPVWRTGRQVSSTSPRAVNRSSDDKGAAPSWQGRRHQSWETFSARREHEYWHQQPLCEALTLATDTQQTIHAVLQAVTRLREDLSDPRLHKMSDHMEIDKSVQTLEWMYRFKHVLTTASDRCLAALPGCEDLTSEDRALLSQAAGFGAVLILTAYLEYDADLKMFRQVWNWAVPLQSPLFTFKVNLLEVADLILQAGLDPTEMALLCALCLLRTDIEGIRSRNTVFTVKAAMMEALQAHLLDSLVQQPRAAYRVQLTAWYNNLVQLV</sequence>
<keyword evidence="13" id="KW-1185">Reference proteome</keyword>
<dbReference type="OrthoDB" id="6159439at2759"/>
<feature type="compositionally biased region" description="Pro residues" evidence="10">
    <location>
        <begin position="379"/>
        <end position="392"/>
    </location>
</feature>
<feature type="compositionally biased region" description="Polar residues" evidence="10">
    <location>
        <begin position="97"/>
        <end position="109"/>
    </location>
</feature>
<evidence type="ECO:0000259" key="11">
    <source>
        <dbReference type="PROSITE" id="PS51030"/>
    </source>
</evidence>
<dbReference type="PRINTS" id="PR00047">
    <property type="entry name" value="STROIDFINGER"/>
</dbReference>
<feature type="domain" description="Nuclear receptor" evidence="11">
    <location>
        <begin position="149"/>
        <end position="225"/>
    </location>
</feature>
<evidence type="ECO:0000256" key="10">
    <source>
        <dbReference type="SAM" id="MobiDB-lite"/>
    </source>
</evidence>
<organism evidence="12 13">
    <name type="scientific">Pomacea canaliculata</name>
    <name type="common">Golden apple snail</name>
    <dbReference type="NCBI Taxonomy" id="400727"/>
    <lineage>
        <taxon>Eukaryota</taxon>
        <taxon>Metazoa</taxon>
        <taxon>Spiralia</taxon>
        <taxon>Lophotrochozoa</taxon>
        <taxon>Mollusca</taxon>
        <taxon>Gastropoda</taxon>
        <taxon>Caenogastropoda</taxon>
        <taxon>Architaenioglossa</taxon>
        <taxon>Ampullarioidea</taxon>
        <taxon>Ampullariidae</taxon>
        <taxon>Pomacea</taxon>
    </lineage>
</organism>
<dbReference type="PANTHER" id="PTHR45805:SF2">
    <property type="entry name" value="NUCLEAR HORMONE RECEPTOR HR3-RELATED"/>
    <property type="match status" value="1"/>
</dbReference>
<feature type="compositionally biased region" description="Polar residues" evidence="10">
    <location>
        <begin position="1104"/>
        <end position="1116"/>
    </location>
</feature>
<keyword evidence="4" id="KW-0862">Zinc</keyword>
<dbReference type="Pfam" id="PF00105">
    <property type="entry name" value="zf-C4"/>
    <property type="match status" value="2"/>
</dbReference>
<dbReference type="InterPro" id="IPR035500">
    <property type="entry name" value="NHR-like_dom_sf"/>
</dbReference>
<dbReference type="Gene3D" id="3.30.50.10">
    <property type="entry name" value="Erythroid Transcription Factor GATA-1, subunit A"/>
    <property type="match status" value="2"/>
</dbReference>
<feature type="region of interest" description="Disordered" evidence="10">
    <location>
        <begin position="982"/>
        <end position="1037"/>
    </location>
</feature>
<dbReference type="PROSITE" id="PS00031">
    <property type="entry name" value="NUCLEAR_REC_DBD_1"/>
    <property type="match status" value="1"/>
</dbReference>
<evidence type="ECO:0000256" key="4">
    <source>
        <dbReference type="ARBA" id="ARBA00022833"/>
    </source>
</evidence>